<dbReference type="OrthoDB" id="9801330at2"/>
<accession>A0A0H5DP87</accession>
<dbReference type="GO" id="GO:0006412">
    <property type="term" value="P:translation"/>
    <property type="evidence" value="ECO:0007669"/>
    <property type="project" value="UniProtKB-UniRule"/>
</dbReference>
<name>A0A0H5DP87_9BACT</name>
<dbReference type="HAMAP" id="MF_01366">
    <property type="entry name" value="Ribosomal_uL13"/>
    <property type="match status" value="1"/>
</dbReference>
<protein>
    <recommendedName>
        <fullName evidence="4">Large ribosomal subunit protein uL13</fullName>
    </recommendedName>
</protein>
<proteinExistence type="inferred from homology"/>
<dbReference type="PIRSF" id="PIRSF002181">
    <property type="entry name" value="Ribosomal_L13"/>
    <property type="match status" value="1"/>
</dbReference>
<dbReference type="GO" id="GO:0003729">
    <property type="term" value="F:mRNA binding"/>
    <property type="evidence" value="ECO:0007669"/>
    <property type="project" value="TreeGrafter"/>
</dbReference>
<dbReference type="InterPro" id="IPR005822">
    <property type="entry name" value="Ribosomal_uL13"/>
</dbReference>
<dbReference type="GO" id="GO:0003735">
    <property type="term" value="F:structural constituent of ribosome"/>
    <property type="evidence" value="ECO:0007669"/>
    <property type="project" value="InterPro"/>
</dbReference>
<dbReference type="PANTHER" id="PTHR11545:SF2">
    <property type="entry name" value="LARGE RIBOSOMAL SUBUNIT PROTEIN UL13M"/>
    <property type="match status" value="1"/>
</dbReference>
<dbReference type="SUPFAM" id="SSF52161">
    <property type="entry name" value="Ribosomal protein L13"/>
    <property type="match status" value="1"/>
</dbReference>
<keyword evidence="2 4" id="KW-0689">Ribosomal protein</keyword>
<keyword evidence="6" id="KW-1185">Reference proteome</keyword>
<reference evidence="6" key="1">
    <citation type="submission" date="2015-06" db="EMBL/GenBank/DDBJ databases">
        <authorList>
            <person name="Bertelli C."/>
        </authorList>
    </citation>
    <scope>NUCLEOTIDE SEQUENCE [LARGE SCALE GENOMIC DNA]</scope>
    <source>
        <strain evidence="6">CRIB-30</strain>
    </source>
</reference>
<organism evidence="5 6">
    <name type="scientific">Estrella lausannensis</name>
    <dbReference type="NCBI Taxonomy" id="483423"/>
    <lineage>
        <taxon>Bacteria</taxon>
        <taxon>Pseudomonadati</taxon>
        <taxon>Chlamydiota</taxon>
        <taxon>Chlamydiia</taxon>
        <taxon>Parachlamydiales</taxon>
        <taxon>Candidatus Criblamydiaceae</taxon>
        <taxon>Estrella</taxon>
    </lineage>
</organism>
<dbReference type="AlphaFoldDB" id="A0A0H5DP87"/>
<sequence>MTPKKEVAQLQKTHLVKKEGHQHGWLILDAKGKTLGRLAAEISKILRGKHKPSFTPSVDMGDGVIIINAEHVKVTGNKEAQKMYYTHTGFLGGLRETNLRTMRARKPDMIIELAVKGMMPKSRLAKAQMKRLRVFAGEQHAMEAQKPIHVNI</sequence>
<dbReference type="CDD" id="cd00392">
    <property type="entry name" value="Ribosomal_L13"/>
    <property type="match status" value="1"/>
</dbReference>
<dbReference type="Proteomes" id="UP000220251">
    <property type="component" value="Unassembled WGS sequence"/>
</dbReference>
<evidence type="ECO:0000256" key="1">
    <source>
        <dbReference type="ARBA" id="ARBA00006227"/>
    </source>
</evidence>
<evidence type="ECO:0000256" key="4">
    <source>
        <dbReference type="HAMAP-Rule" id="MF_01366"/>
    </source>
</evidence>
<dbReference type="NCBIfam" id="TIGR01066">
    <property type="entry name" value="rplM_bact"/>
    <property type="match status" value="1"/>
</dbReference>
<comment type="similarity">
    <text evidence="1 4">Belongs to the universal ribosomal protein uL13 family.</text>
</comment>
<gene>
    <name evidence="4 5" type="primary">rplM</name>
    <name evidence="5" type="ORF">ELAC_0848</name>
</gene>
<comment type="subunit">
    <text evidence="4">Part of the 50S ribosomal subunit.</text>
</comment>
<evidence type="ECO:0000313" key="6">
    <source>
        <dbReference type="Proteomes" id="UP000220251"/>
    </source>
</evidence>
<evidence type="ECO:0000256" key="2">
    <source>
        <dbReference type="ARBA" id="ARBA00022980"/>
    </source>
</evidence>
<dbReference type="GO" id="GO:0022625">
    <property type="term" value="C:cytosolic large ribosomal subunit"/>
    <property type="evidence" value="ECO:0007669"/>
    <property type="project" value="TreeGrafter"/>
</dbReference>
<dbReference type="EMBL" id="CWGJ01000011">
    <property type="protein sequence ID" value="CRX38197.1"/>
    <property type="molecule type" value="Genomic_DNA"/>
</dbReference>
<comment type="function">
    <text evidence="4">This protein is one of the early assembly proteins of the 50S ribosomal subunit, although it is not seen to bind rRNA by itself. It is important during the early stages of 50S assembly.</text>
</comment>
<dbReference type="Pfam" id="PF00572">
    <property type="entry name" value="Ribosomal_L13"/>
    <property type="match status" value="1"/>
</dbReference>
<dbReference type="PANTHER" id="PTHR11545">
    <property type="entry name" value="RIBOSOMAL PROTEIN L13"/>
    <property type="match status" value="1"/>
</dbReference>
<evidence type="ECO:0000256" key="3">
    <source>
        <dbReference type="ARBA" id="ARBA00023274"/>
    </source>
</evidence>
<keyword evidence="3 4" id="KW-0687">Ribonucleoprotein</keyword>
<dbReference type="InterPro" id="IPR005823">
    <property type="entry name" value="Ribosomal_uL13_bac-type"/>
</dbReference>
<dbReference type="RefSeq" id="WP_098038047.1">
    <property type="nucleotide sequence ID" value="NZ_CWGJ01000011.1"/>
</dbReference>
<dbReference type="Gene3D" id="3.90.1180.10">
    <property type="entry name" value="Ribosomal protein L13"/>
    <property type="match status" value="1"/>
</dbReference>
<dbReference type="InterPro" id="IPR036899">
    <property type="entry name" value="Ribosomal_uL13_sf"/>
</dbReference>
<dbReference type="GO" id="GO:0017148">
    <property type="term" value="P:negative regulation of translation"/>
    <property type="evidence" value="ECO:0007669"/>
    <property type="project" value="TreeGrafter"/>
</dbReference>
<evidence type="ECO:0000313" key="5">
    <source>
        <dbReference type="EMBL" id="CRX38197.1"/>
    </source>
</evidence>